<evidence type="ECO:0000259" key="11">
    <source>
        <dbReference type="SMART" id="SM00359"/>
    </source>
</evidence>
<sequence length="478" mass="52343">MKRKFFTVVIKLGTSSLVDEVTHEHKIANMSLIVEMAVKLRREGHHVIIVSSGSVGVGLKQLDLASRPKKLSMVQAVAAVGQARLIGLWEDLFGQLEQPIAQILLTRNDVADRTQYLNAANTMHELINMGIIPIVNENDTLSVHEIKFGDNDTLSAITAGMVSADYLFLMTDVDCLYTENPRSNPDAKPILVVDDVHQLKVDVTSGGSDVGTGGMTTKLIAAELASSAGVTTIICRSSVPGNVHSIVNHIQDVQLKKSPELDAEKVDEYIENLNLNDVPLHTKFSPQEHPIRDRQFWILHTLAAHGSIVVDEGAYQAITRSDRAGLLPVGILEVNGTFHNSECVELYVAKRNRKGGVDRSNGEEPLLIGRAIVNYSSPEIDRIRGKQSSDIEKELGYADSEYVAFRDNMAFVAGRRVTETDINLLDTEYVRKIRRGSRGSDRSSRSSRSEGSDKERKGSDSDNVHVAANNGVAVETAS</sequence>
<dbReference type="InterPro" id="IPR019797">
    <property type="entry name" value="Glutamate_5-kinase_CS"/>
</dbReference>
<protein>
    <submittedName>
        <fullName evidence="12">ARAD1D35420p</fullName>
    </submittedName>
</protein>
<keyword evidence="2" id="KW-0963">Cytoplasm</keyword>
<dbReference type="SUPFAM" id="SSF53633">
    <property type="entry name" value="Carbamate kinase-like"/>
    <property type="match status" value="1"/>
</dbReference>
<dbReference type="AlphaFoldDB" id="A0A060TH21"/>
<keyword evidence="7" id="KW-0418">Kinase</keyword>
<dbReference type="PROSITE" id="PS50890">
    <property type="entry name" value="PUA"/>
    <property type="match status" value="1"/>
</dbReference>
<dbReference type="Gene3D" id="3.40.1160.10">
    <property type="entry name" value="Acetylglutamate kinase-like"/>
    <property type="match status" value="2"/>
</dbReference>
<dbReference type="Pfam" id="PF01472">
    <property type="entry name" value="PUA"/>
    <property type="match status" value="1"/>
</dbReference>
<dbReference type="InterPro" id="IPR015947">
    <property type="entry name" value="PUA-like_sf"/>
</dbReference>
<dbReference type="InterPro" id="IPR036393">
    <property type="entry name" value="AceGlu_kinase-like_sf"/>
</dbReference>
<dbReference type="GO" id="GO:1901607">
    <property type="term" value="P:alpha-amino acid biosynthetic process"/>
    <property type="evidence" value="ECO:0007669"/>
    <property type="project" value="UniProtKB-ARBA"/>
</dbReference>
<evidence type="ECO:0000256" key="10">
    <source>
        <dbReference type="SAM" id="MobiDB-lite"/>
    </source>
</evidence>
<dbReference type="InterPro" id="IPR011529">
    <property type="entry name" value="Glu_5kinase"/>
</dbReference>
<evidence type="ECO:0000256" key="5">
    <source>
        <dbReference type="ARBA" id="ARBA00022679"/>
    </source>
</evidence>
<dbReference type="GO" id="GO:0005524">
    <property type="term" value="F:ATP binding"/>
    <property type="evidence" value="ECO:0007669"/>
    <property type="project" value="UniProtKB-KW"/>
</dbReference>
<name>A0A060TH21_BLAAD</name>
<dbReference type="FunFam" id="3.40.1160.10:FF:000020">
    <property type="entry name" value="Glutamate 5-kinase"/>
    <property type="match status" value="1"/>
</dbReference>
<dbReference type="Pfam" id="PF00696">
    <property type="entry name" value="AA_kinase"/>
    <property type="match status" value="1"/>
</dbReference>
<evidence type="ECO:0000256" key="7">
    <source>
        <dbReference type="ARBA" id="ARBA00022777"/>
    </source>
</evidence>
<evidence type="ECO:0000256" key="2">
    <source>
        <dbReference type="ARBA" id="ARBA00022490"/>
    </source>
</evidence>
<dbReference type="PhylomeDB" id="A0A060TH21"/>
<dbReference type="NCBIfam" id="TIGR01027">
    <property type="entry name" value="proB"/>
    <property type="match status" value="1"/>
</dbReference>
<comment type="similarity">
    <text evidence="9">Belongs to the glutamate 5-kinase family.</text>
</comment>
<dbReference type="FunFam" id="2.30.130.10:FF:000008">
    <property type="entry name" value="Glutamate 5-kinase"/>
    <property type="match status" value="1"/>
</dbReference>
<keyword evidence="3" id="KW-0028">Amino-acid biosynthesis</keyword>
<dbReference type="CDD" id="cd04242">
    <property type="entry name" value="AAK_G5K_ProB"/>
    <property type="match status" value="1"/>
</dbReference>
<organism evidence="12">
    <name type="scientific">Blastobotrys adeninivorans</name>
    <name type="common">Yeast</name>
    <name type="synonym">Arxula adeninivorans</name>
    <dbReference type="NCBI Taxonomy" id="409370"/>
    <lineage>
        <taxon>Eukaryota</taxon>
        <taxon>Fungi</taxon>
        <taxon>Dikarya</taxon>
        <taxon>Ascomycota</taxon>
        <taxon>Saccharomycotina</taxon>
        <taxon>Dipodascomycetes</taxon>
        <taxon>Dipodascales</taxon>
        <taxon>Trichomonascaceae</taxon>
        <taxon>Blastobotrys</taxon>
    </lineage>
</organism>
<accession>A0A060TH21</accession>
<keyword evidence="8" id="KW-0067">ATP-binding</keyword>
<dbReference type="PIRSF" id="PIRSF000729">
    <property type="entry name" value="GK"/>
    <property type="match status" value="1"/>
</dbReference>
<dbReference type="GO" id="GO:0004349">
    <property type="term" value="F:glutamate 5-kinase activity"/>
    <property type="evidence" value="ECO:0007669"/>
    <property type="project" value="InterPro"/>
</dbReference>
<comment type="subcellular location">
    <subcellularLocation>
        <location evidence="1">Cytoplasm</location>
    </subcellularLocation>
</comment>
<feature type="domain" description="PUA" evidence="11">
    <location>
        <begin position="306"/>
        <end position="404"/>
    </location>
</feature>
<keyword evidence="5" id="KW-0808">Transferase</keyword>
<dbReference type="CDD" id="cd21157">
    <property type="entry name" value="PUA_G5K"/>
    <property type="match status" value="1"/>
</dbReference>
<dbReference type="Gene3D" id="2.30.130.10">
    <property type="entry name" value="PUA domain"/>
    <property type="match status" value="1"/>
</dbReference>
<evidence type="ECO:0000256" key="3">
    <source>
        <dbReference type="ARBA" id="ARBA00022605"/>
    </source>
</evidence>
<dbReference type="InterPro" id="IPR005715">
    <property type="entry name" value="Glu_5kinase/COase_Synthase"/>
</dbReference>
<reference evidence="12" key="1">
    <citation type="submission" date="2014-02" db="EMBL/GenBank/DDBJ databases">
        <authorList>
            <person name="Genoscope - CEA"/>
        </authorList>
    </citation>
    <scope>NUCLEOTIDE SEQUENCE</scope>
    <source>
        <strain evidence="12">LS3</strain>
    </source>
</reference>
<evidence type="ECO:0000256" key="4">
    <source>
        <dbReference type="ARBA" id="ARBA00022650"/>
    </source>
</evidence>
<evidence type="ECO:0000256" key="8">
    <source>
        <dbReference type="ARBA" id="ARBA00022840"/>
    </source>
</evidence>
<gene>
    <name evidence="12" type="ORF">GNLVRS02_ARAD1D35420g</name>
</gene>
<dbReference type="InterPro" id="IPR041739">
    <property type="entry name" value="G5K_ProB"/>
</dbReference>
<evidence type="ECO:0000256" key="1">
    <source>
        <dbReference type="ARBA" id="ARBA00004496"/>
    </source>
</evidence>
<dbReference type="GO" id="GO:0003723">
    <property type="term" value="F:RNA binding"/>
    <property type="evidence" value="ECO:0007669"/>
    <property type="project" value="InterPro"/>
</dbReference>
<dbReference type="InterPro" id="IPR002478">
    <property type="entry name" value="PUA"/>
</dbReference>
<dbReference type="SMART" id="SM00359">
    <property type="entry name" value="PUA"/>
    <property type="match status" value="1"/>
</dbReference>
<dbReference type="PANTHER" id="PTHR43654">
    <property type="entry name" value="GLUTAMATE 5-KINASE"/>
    <property type="match status" value="1"/>
</dbReference>
<dbReference type="HAMAP" id="MF_00456">
    <property type="entry name" value="ProB"/>
    <property type="match status" value="1"/>
</dbReference>
<dbReference type="InterPro" id="IPR001048">
    <property type="entry name" value="Asp/Glu/Uridylate_kinase"/>
</dbReference>
<evidence type="ECO:0000313" key="12">
    <source>
        <dbReference type="EMBL" id="CDP38471.1"/>
    </source>
</evidence>
<dbReference type="PANTHER" id="PTHR43654:SF3">
    <property type="entry name" value="GLUTAMATE 5-KINASE"/>
    <property type="match status" value="1"/>
</dbReference>
<keyword evidence="6" id="KW-0547">Nucleotide-binding</keyword>
<reference evidence="12" key="2">
    <citation type="submission" date="2014-06" db="EMBL/GenBank/DDBJ databases">
        <title>The complete genome of Blastobotrys (Arxula) adeninivorans LS3 - a yeast of biotechnological interest.</title>
        <authorList>
            <person name="Kunze G."/>
            <person name="Gaillardin C."/>
            <person name="Czernicka M."/>
            <person name="Durrens P."/>
            <person name="Martin T."/>
            <person name="Boer E."/>
            <person name="Gabaldon T."/>
            <person name="Cruz J."/>
            <person name="Talla E."/>
            <person name="Marck C."/>
            <person name="Goffeau A."/>
            <person name="Barbe V."/>
            <person name="Baret P."/>
            <person name="Baronian K."/>
            <person name="Beier S."/>
            <person name="Bleykasten C."/>
            <person name="Bode R."/>
            <person name="Casaregola S."/>
            <person name="Despons L."/>
            <person name="Fairhead C."/>
            <person name="Giersberg M."/>
            <person name="Gierski P."/>
            <person name="Hahnel U."/>
            <person name="Hartmann A."/>
            <person name="Jankowska D."/>
            <person name="Jubin C."/>
            <person name="Jung P."/>
            <person name="Lafontaine I."/>
            <person name="Leh-Louis V."/>
            <person name="Lemaire M."/>
            <person name="Marcet-Houben M."/>
            <person name="Mascher M."/>
            <person name="Morel G."/>
            <person name="Richard G.-F."/>
            <person name="Riechen J."/>
            <person name="Sacerdot C."/>
            <person name="Sarkar A."/>
            <person name="Savel G."/>
            <person name="Schacherer J."/>
            <person name="Sherman D."/>
            <person name="Straub M.-L."/>
            <person name="Stein N."/>
            <person name="Thierry A."/>
            <person name="Trautwein-Schult A."/>
            <person name="Westhof E."/>
            <person name="Worch S."/>
            <person name="Dujon B."/>
            <person name="Souciet J.-L."/>
            <person name="Wincker P."/>
            <person name="Scholz U."/>
            <person name="Neuveglise N."/>
        </authorList>
    </citation>
    <scope>NUCLEOTIDE SEQUENCE</scope>
    <source>
        <strain evidence="12">LS3</strain>
    </source>
</reference>
<dbReference type="EMBL" id="HG937694">
    <property type="protein sequence ID" value="CDP38471.1"/>
    <property type="molecule type" value="Genomic_DNA"/>
</dbReference>
<dbReference type="InterPro" id="IPR036974">
    <property type="entry name" value="PUA_sf"/>
</dbReference>
<feature type="compositionally biased region" description="Low complexity" evidence="10">
    <location>
        <begin position="464"/>
        <end position="478"/>
    </location>
</feature>
<dbReference type="GO" id="GO:0005829">
    <property type="term" value="C:cytosol"/>
    <property type="evidence" value="ECO:0007669"/>
    <property type="project" value="TreeGrafter"/>
</dbReference>
<evidence type="ECO:0000256" key="6">
    <source>
        <dbReference type="ARBA" id="ARBA00022741"/>
    </source>
</evidence>
<proteinExistence type="inferred from homology"/>
<keyword evidence="4" id="KW-0641">Proline biosynthesis</keyword>
<dbReference type="SUPFAM" id="SSF88697">
    <property type="entry name" value="PUA domain-like"/>
    <property type="match status" value="1"/>
</dbReference>
<feature type="region of interest" description="Disordered" evidence="10">
    <location>
        <begin position="435"/>
        <end position="478"/>
    </location>
</feature>
<evidence type="ECO:0000256" key="9">
    <source>
        <dbReference type="ARBA" id="ARBA00061601"/>
    </source>
</evidence>
<dbReference type="InterPro" id="IPR001057">
    <property type="entry name" value="Glu/AcGlu_kinase"/>
</dbReference>
<dbReference type="PRINTS" id="PR00474">
    <property type="entry name" value="GLU5KINASE"/>
</dbReference>
<dbReference type="PROSITE" id="PS00902">
    <property type="entry name" value="GLUTAMATE_5_KINASE"/>
    <property type="match status" value="1"/>
</dbReference>
<feature type="compositionally biased region" description="Basic and acidic residues" evidence="10">
    <location>
        <begin position="438"/>
        <end position="463"/>
    </location>
</feature>